<accession>A0A382EYC4</accession>
<dbReference type="EMBL" id="UINC01046607">
    <property type="protein sequence ID" value="SVB54847.1"/>
    <property type="molecule type" value="Genomic_DNA"/>
</dbReference>
<dbReference type="AlphaFoldDB" id="A0A382EYC4"/>
<reference evidence="1" key="1">
    <citation type="submission" date="2018-05" db="EMBL/GenBank/DDBJ databases">
        <authorList>
            <person name="Lanie J.A."/>
            <person name="Ng W.-L."/>
            <person name="Kazmierczak K.M."/>
            <person name="Andrzejewski T.M."/>
            <person name="Davidsen T.M."/>
            <person name="Wayne K.J."/>
            <person name="Tettelin H."/>
            <person name="Glass J.I."/>
            <person name="Rusch D."/>
            <person name="Podicherti R."/>
            <person name="Tsui H.-C.T."/>
            <person name="Winkler M.E."/>
        </authorList>
    </citation>
    <scope>NUCLEOTIDE SEQUENCE</scope>
</reference>
<gene>
    <name evidence="1" type="ORF">METZ01_LOCUS207701</name>
</gene>
<name>A0A382EYC4_9ZZZZ</name>
<evidence type="ECO:0000313" key="1">
    <source>
        <dbReference type="EMBL" id="SVB54847.1"/>
    </source>
</evidence>
<protein>
    <submittedName>
        <fullName evidence="1">Uncharacterized protein</fullName>
    </submittedName>
</protein>
<sequence length="32" mass="3496">MGFPLVHVINQHRVMVASVAAAHRLIALTDEV</sequence>
<organism evidence="1">
    <name type="scientific">marine metagenome</name>
    <dbReference type="NCBI Taxonomy" id="408172"/>
    <lineage>
        <taxon>unclassified sequences</taxon>
        <taxon>metagenomes</taxon>
        <taxon>ecological metagenomes</taxon>
    </lineage>
</organism>
<proteinExistence type="predicted"/>